<gene>
    <name evidence="7" type="ORF">PMAYCL1PPCAC_22789</name>
</gene>
<dbReference type="PRINTS" id="PR01315">
    <property type="entry name" value="BATTENIN"/>
</dbReference>
<comment type="subcellular location">
    <subcellularLocation>
        <location evidence="1">Endomembrane system</location>
        <topology evidence="1">Multi-pass membrane protein</topology>
    </subcellularLocation>
    <subcellularLocation>
        <location evidence="6">Lysosome membrane</location>
        <topology evidence="6">Multi-pass membrane protein</topology>
    </subcellularLocation>
</comment>
<organism evidence="7 8">
    <name type="scientific">Pristionchus mayeri</name>
    <dbReference type="NCBI Taxonomy" id="1317129"/>
    <lineage>
        <taxon>Eukaryota</taxon>
        <taxon>Metazoa</taxon>
        <taxon>Ecdysozoa</taxon>
        <taxon>Nematoda</taxon>
        <taxon>Chromadorea</taxon>
        <taxon>Rhabditida</taxon>
        <taxon>Rhabditina</taxon>
        <taxon>Diplogasteromorpha</taxon>
        <taxon>Diplogasteroidea</taxon>
        <taxon>Neodiplogasteridae</taxon>
        <taxon>Pristionchus</taxon>
    </lineage>
</organism>
<evidence type="ECO:0000313" key="8">
    <source>
        <dbReference type="Proteomes" id="UP001328107"/>
    </source>
</evidence>
<dbReference type="SUPFAM" id="SSF103473">
    <property type="entry name" value="MFS general substrate transporter"/>
    <property type="match status" value="1"/>
</dbReference>
<protein>
    <recommendedName>
        <fullName evidence="6">Battenin</fullName>
    </recommendedName>
</protein>
<feature type="transmembrane region" description="Helical" evidence="6">
    <location>
        <begin position="398"/>
        <end position="421"/>
    </location>
</feature>
<dbReference type="InterPro" id="IPR036259">
    <property type="entry name" value="MFS_trans_sf"/>
</dbReference>
<dbReference type="PANTHER" id="PTHR10981">
    <property type="entry name" value="BATTENIN"/>
    <property type="match status" value="1"/>
</dbReference>
<evidence type="ECO:0000256" key="3">
    <source>
        <dbReference type="ARBA" id="ARBA00022692"/>
    </source>
</evidence>
<proteinExistence type="inferred from homology"/>
<dbReference type="Gene3D" id="1.20.1250.20">
    <property type="entry name" value="MFS general substrate transporter like domains"/>
    <property type="match status" value="1"/>
</dbReference>
<comment type="similarity">
    <text evidence="2 6">Belongs to the battenin family.</text>
</comment>
<dbReference type="InterPro" id="IPR018460">
    <property type="entry name" value="Battenin_disease_Cln3_subgr"/>
</dbReference>
<dbReference type="GO" id="GO:0005765">
    <property type="term" value="C:lysosomal membrane"/>
    <property type="evidence" value="ECO:0007669"/>
    <property type="project" value="UniProtKB-SubCell"/>
</dbReference>
<dbReference type="GO" id="GO:0051453">
    <property type="term" value="P:regulation of intracellular pH"/>
    <property type="evidence" value="ECO:0007669"/>
    <property type="project" value="TreeGrafter"/>
</dbReference>
<feature type="transmembrane region" description="Helical" evidence="6">
    <location>
        <begin position="107"/>
        <end position="129"/>
    </location>
</feature>
<dbReference type="InterPro" id="IPR003492">
    <property type="entry name" value="Battenin_disease_Cln3"/>
</dbReference>
<feature type="transmembrane region" description="Helical" evidence="6">
    <location>
        <begin position="135"/>
        <end position="155"/>
    </location>
</feature>
<feature type="transmembrane region" description="Helical" evidence="6">
    <location>
        <begin position="25"/>
        <end position="45"/>
    </location>
</feature>
<keyword evidence="3 6" id="KW-0812">Transmembrane</keyword>
<keyword evidence="4 6" id="KW-1133">Transmembrane helix</keyword>
<feature type="transmembrane region" description="Helical" evidence="6">
    <location>
        <begin position="197"/>
        <end position="216"/>
    </location>
</feature>
<feature type="transmembrane region" description="Helical" evidence="6">
    <location>
        <begin position="167"/>
        <end position="185"/>
    </location>
</feature>
<reference evidence="8" key="1">
    <citation type="submission" date="2022-10" db="EMBL/GenBank/DDBJ databases">
        <title>Genome assembly of Pristionchus species.</title>
        <authorList>
            <person name="Yoshida K."/>
            <person name="Sommer R.J."/>
        </authorList>
    </citation>
    <scope>NUCLEOTIDE SEQUENCE [LARGE SCALE GENOMIC DNA]</scope>
    <source>
        <strain evidence="8">RS5460</strain>
    </source>
</reference>
<feature type="non-terminal residue" evidence="7">
    <location>
        <position position="1"/>
    </location>
</feature>
<evidence type="ECO:0000256" key="1">
    <source>
        <dbReference type="ARBA" id="ARBA00004127"/>
    </source>
</evidence>
<dbReference type="Proteomes" id="UP001328107">
    <property type="component" value="Unassembled WGS sequence"/>
</dbReference>
<dbReference type="Pfam" id="PF02487">
    <property type="entry name" value="CLN3"/>
    <property type="match status" value="1"/>
</dbReference>
<feature type="transmembrane region" description="Helical" evidence="6">
    <location>
        <begin position="374"/>
        <end position="392"/>
    </location>
</feature>
<dbReference type="GO" id="GO:0012505">
    <property type="term" value="C:endomembrane system"/>
    <property type="evidence" value="ECO:0007669"/>
    <property type="project" value="UniProtKB-SubCell"/>
</dbReference>
<evidence type="ECO:0000256" key="4">
    <source>
        <dbReference type="ARBA" id="ARBA00022989"/>
    </source>
</evidence>
<evidence type="ECO:0000256" key="2">
    <source>
        <dbReference type="ARBA" id="ARBA00007467"/>
    </source>
</evidence>
<accession>A0AAN5CXP4</accession>
<dbReference type="PANTHER" id="PTHR10981:SF8">
    <property type="entry name" value="BATTENIN"/>
    <property type="match status" value="1"/>
</dbReference>
<name>A0AAN5CXP4_9BILA</name>
<dbReference type="GO" id="GO:0007040">
    <property type="term" value="P:lysosome organization"/>
    <property type="evidence" value="ECO:0007669"/>
    <property type="project" value="TreeGrafter"/>
</dbReference>
<keyword evidence="5 6" id="KW-0472">Membrane</keyword>
<feature type="transmembrane region" description="Helical" evidence="6">
    <location>
        <begin position="301"/>
        <end position="318"/>
    </location>
</feature>
<evidence type="ECO:0000313" key="7">
    <source>
        <dbReference type="EMBL" id="GMR52594.1"/>
    </source>
</evidence>
<evidence type="ECO:0000256" key="5">
    <source>
        <dbReference type="ARBA" id="ARBA00023136"/>
    </source>
</evidence>
<keyword evidence="6" id="KW-0458">Lysosome</keyword>
<dbReference type="AlphaFoldDB" id="A0AAN5CXP4"/>
<evidence type="ECO:0000256" key="6">
    <source>
        <dbReference type="RuleBase" id="RU361113"/>
    </source>
</evidence>
<dbReference type="PIRSF" id="PIRSF015974">
    <property type="entry name" value="CLN3_BTN1"/>
    <property type="match status" value="1"/>
</dbReference>
<comment type="caution">
    <text evidence="7">The sequence shown here is derived from an EMBL/GenBank/DDBJ whole genome shotgun (WGS) entry which is preliminary data.</text>
</comment>
<keyword evidence="8" id="KW-1185">Reference proteome</keyword>
<dbReference type="EMBL" id="BTRK01000005">
    <property type="protein sequence ID" value="GMR52594.1"/>
    <property type="molecule type" value="Genomic_DNA"/>
</dbReference>
<sequence length="476" mass="52168">LFFRYLGYSSLNGTMVDATTVRNLIAFWLFGLCNNYAYVIMLSAAGDIIDQQTGVNPAPSNDINTCVKEITGRDCDTISTGAILLADIIPSLCIKATFPFFMQRIPFGFRMLVVILFQTGSYLMVAFSVNMPMSIAGVVFASVCSGLGEITLLSLTSYYPKTMISAWSSGTGGAGVVGSFAYAALTEPSLGGLSPTNALLVMLVVPALFAISYWVILKMPDTVYSPGFNPKTWIVPLNHDETARAERSDSKKEVLRIAITDGEDYIVPDEEISSYDLQRSDKAIIDDEKVPQRALSMKEKLILIVPLLKYMIPLALVYFGEYIINQGIVQLIFFDCASGFGISKNGQYRWYQVLYQVGVFISRSSVNILPLPRVVLYILPVLQIANAIFFFFDALYFFVPHIAILFVLIVIEGLLGGASYVNTFNNIHKEVAPDVREYSISVASASDSFGIVVSGFLSIPIHNFICGQPLPGIPGS</sequence>